<proteinExistence type="predicted"/>
<name>A0A8J4GW16_9CHLO</name>
<feature type="non-terminal residue" evidence="1">
    <location>
        <position position="1"/>
    </location>
</feature>
<evidence type="ECO:0008006" key="3">
    <source>
        <dbReference type="Google" id="ProtNLM"/>
    </source>
</evidence>
<gene>
    <name evidence="1" type="ORF">Vretimale_17891</name>
</gene>
<evidence type="ECO:0000313" key="1">
    <source>
        <dbReference type="EMBL" id="GIM15011.1"/>
    </source>
</evidence>
<accession>A0A8J4GW16</accession>
<comment type="caution">
    <text evidence="1">The sequence shown here is derived from an EMBL/GenBank/DDBJ whole genome shotgun (WGS) entry which is preliminary data.</text>
</comment>
<dbReference type="PANTHER" id="PTHR11439:SF483">
    <property type="entry name" value="PEPTIDE SYNTHASE GLIP-LIKE, PUTATIVE (AFU_ORTHOLOGUE AFUA_3G12920)-RELATED"/>
    <property type="match status" value="1"/>
</dbReference>
<evidence type="ECO:0000313" key="2">
    <source>
        <dbReference type="Proteomes" id="UP000722791"/>
    </source>
</evidence>
<dbReference type="AlphaFoldDB" id="A0A8J4GW16"/>
<protein>
    <recommendedName>
        <fullName evidence="3">Retrovirus-related Pol polyprotein from transposon TNT 1-94</fullName>
    </recommendedName>
</protein>
<dbReference type="PANTHER" id="PTHR11439">
    <property type="entry name" value="GAG-POL-RELATED RETROTRANSPOSON"/>
    <property type="match status" value="1"/>
</dbReference>
<sequence>WRYNKNCDQLHYLRACPGSKVLPAEEGDTELKDSILARFMGKPSKSHMGLALGILRYLAGTRELGLCFGSAGEFTLEGYSDYAWAGNPATRRSTTGYVFTLGGAAISWNSQL</sequence>
<dbReference type="EMBL" id="BNCQ01000061">
    <property type="protein sequence ID" value="GIM15011.1"/>
    <property type="molecule type" value="Genomic_DNA"/>
</dbReference>
<dbReference type="Proteomes" id="UP000722791">
    <property type="component" value="Unassembled WGS sequence"/>
</dbReference>
<reference evidence="1" key="1">
    <citation type="journal article" date="2021" name="Proc. Natl. Acad. Sci. U.S.A.">
        <title>Three genomes in the algal genus Volvox reveal the fate of a haploid sex-determining region after a transition to homothallism.</title>
        <authorList>
            <person name="Yamamoto K."/>
            <person name="Hamaji T."/>
            <person name="Kawai-Toyooka H."/>
            <person name="Matsuzaki R."/>
            <person name="Takahashi F."/>
            <person name="Nishimura Y."/>
            <person name="Kawachi M."/>
            <person name="Noguchi H."/>
            <person name="Minakuchi Y."/>
            <person name="Umen J.G."/>
            <person name="Toyoda A."/>
            <person name="Nozaki H."/>
        </authorList>
    </citation>
    <scope>NUCLEOTIDE SEQUENCE</scope>
    <source>
        <strain evidence="1">NIES-3785</strain>
    </source>
</reference>
<organism evidence="1 2">
    <name type="scientific">Volvox reticuliferus</name>
    <dbReference type="NCBI Taxonomy" id="1737510"/>
    <lineage>
        <taxon>Eukaryota</taxon>
        <taxon>Viridiplantae</taxon>
        <taxon>Chlorophyta</taxon>
        <taxon>core chlorophytes</taxon>
        <taxon>Chlorophyceae</taxon>
        <taxon>CS clade</taxon>
        <taxon>Chlamydomonadales</taxon>
        <taxon>Volvocaceae</taxon>
        <taxon>Volvox</taxon>
    </lineage>
</organism>